<comment type="caution">
    <text evidence="2">The sequence shown here is derived from an EMBL/GenBank/DDBJ whole genome shotgun (WGS) entry which is preliminary data.</text>
</comment>
<evidence type="ECO:0000256" key="1">
    <source>
        <dbReference type="SAM" id="MobiDB-lite"/>
    </source>
</evidence>
<evidence type="ECO:0000313" key="2">
    <source>
        <dbReference type="EMBL" id="VBB18358.1"/>
    </source>
</evidence>
<feature type="region of interest" description="Disordered" evidence="1">
    <location>
        <begin position="321"/>
        <end position="468"/>
    </location>
</feature>
<feature type="compositionally biased region" description="Low complexity" evidence="1">
    <location>
        <begin position="455"/>
        <end position="468"/>
    </location>
</feature>
<protein>
    <submittedName>
        <fullName evidence="2">Uncharacterized protein</fullName>
    </submittedName>
</protein>
<evidence type="ECO:0000313" key="3">
    <source>
        <dbReference type="Proteomes" id="UP000594342"/>
    </source>
</evidence>
<reference evidence="2 3" key="1">
    <citation type="submission" date="2018-10" db="EMBL/GenBank/DDBJ databases">
        <authorList>
            <consortium name="IHU Genomes"/>
        </authorList>
    </citation>
    <scope>NUCLEOTIDE SEQUENCE [LARGE SCALE GENOMIC DNA]</scope>
    <source>
        <strain evidence="2 3">A1</strain>
    </source>
</reference>
<keyword evidence="3" id="KW-1185">Reference proteome</keyword>
<feature type="compositionally biased region" description="Low complexity" evidence="1">
    <location>
        <begin position="336"/>
        <end position="354"/>
    </location>
</feature>
<proteinExistence type="predicted"/>
<sequence>MPKKNTKEVEQEQEQIEQDQVAETDDIRSIPCSEFDVSRLYFKAQKANKDATQLMCFPKYLFDEEHETTPENFEKHGESAIIVTGPIKMVRGGIPRYNKKYHGDDEDSMKRAYFYIPKNDQDPNSVELFDCIQKIDDYMDEEINTNENKNKVICILNTKEARVPLKGITYKRMITTAKPGSDLDLGEEEEEAPKSKNAKGGKDKKEFVPWDRIKVKFSTLYDENLGPNDKKDINTQVYVGNKATAENCKTVRDIEKHFMWNCTAQFALMFNKVWIKKNEDKGCSIGIKCVQIGVTEQPEFKARSSATKQLNRRLFATSGPLVVTPAENADEEGEEASPAKAPAKGKASAPAKAPAKADTKAPAKAPAKNAKKQEEEEPEDDDAGEDDAQEEDQEENADEDAEENESEPEDEDEDEAPKKGAKGKAPAKAPAKADVKVKAKATDKSPPKSQSGGSAKKPTAPTKKPAKK</sequence>
<feature type="region of interest" description="Disordered" evidence="1">
    <location>
        <begin position="1"/>
        <end position="25"/>
    </location>
</feature>
<dbReference type="EMBL" id="UPSH01000001">
    <property type="protein sequence ID" value="VBB18358.1"/>
    <property type="molecule type" value="Genomic_DNA"/>
</dbReference>
<feature type="region of interest" description="Disordered" evidence="1">
    <location>
        <begin position="179"/>
        <end position="203"/>
    </location>
</feature>
<name>A0A5K0U8H8_9VIRU</name>
<organism evidence="2 3">
    <name type="scientific">Yasminevirus sp. GU-2018</name>
    <dbReference type="NCBI Taxonomy" id="2420051"/>
    <lineage>
        <taxon>Viruses</taxon>
        <taxon>Varidnaviria</taxon>
        <taxon>Bamfordvirae</taxon>
        <taxon>Nucleocytoviricota</taxon>
        <taxon>Megaviricetes</taxon>
        <taxon>Imitervirales</taxon>
        <taxon>Mimiviridae</taxon>
        <taxon>Klosneuvirinae</taxon>
        <taxon>Yasminevirus</taxon>
        <taxon>Yasminevirus saudimassiliense</taxon>
    </lineage>
</organism>
<dbReference type="Proteomes" id="UP000594342">
    <property type="component" value="Unassembled WGS sequence"/>
</dbReference>
<accession>A0A5K0U8H8</accession>
<feature type="compositionally biased region" description="Acidic residues" evidence="1">
    <location>
        <begin position="11"/>
        <end position="24"/>
    </location>
</feature>
<feature type="compositionally biased region" description="Basic and acidic residues" evidence="1">
    <location>
        <begin position="1"/>
        <end position="10"/>
    </location>
</feature>
<gene>
    <name evidence="2" type="ORF">YASMINEVIRUS_821</name>
</gene>
<feature type="compositionally biased region" description="Basic and acidic residues" evidence="1">
    <location>
        <begin position="431"/>
        <end position="446"/>
    </location>
</feature>
<feature type="compositionally biased region" description="Acidic residues" evidence="1">
    <location>
        <begin position="375"/>
        <end position="415"/>
    </location>
</feature>